<keyword evidence="1" id="KW-0853">WD repeat</keyword>
<dbReference type="Pfam" id="PF04003">
    <property type="entry name" value="Utp12"/>
    <property type="match status" value="1"/>
</dbReference>
<name>W1PJC5_AMBTC</name>
<dbReference type="KEGG" id="atr:18435397"/>
<reference evidence="5" key="1">
    <citation type="journal article" date="2013" name="Science">
        <title>The Amborella genome and the evolution of flowering plants.</title>
        <authorList>
            <consortium name="Amborella Genome Project"/>
        </authorList>
    </citation>
    <scope>NUCLEOTIDE SEQUENCE [LARGE SCALE GENOMIC DNA]</scope>
</reference>
<dbReference type="HOGENOM" id="CLU_020516_0_1_1"/>
<dbReference type="InterPro" id="IPR007148">
    <property type="entry name" value="SSU_processome_Utp12"/>
</dbReference>
<dbReference type="InterPro" id="IPR001680">
    <property type="entry name" value="WD40_rpt"/>
</dbReference>
<evidence type="ECO:0000313" key="5">
    <source>
        <dbReference type="Proteomes" id="UP000017836"/>
    </source>
</evidence>
<feature type="compositionally biased region" description="Basic and acidic residues" evidence="2">
    <location>
        <begin position="571"/>
        <end position="585"/>
    </location>
</feature>
<dbReference type="PROSITE" id="PS50082">
    <property type="entry name" value="WD_REPEATS_2"/>
    <property type="match status" value="1"/>
</dbReference>
<dbReference type="SMART" id="SM00320">
    <property type="entry name" value="WD40"/>
    <property type="match status" value="4"/>
</dbReference>
<dbReference type="Proteomes" id="UP000017836">
    <property type="component" value="Unassembled WGS sequence"/>
</dbReference>
<evidence type="ECO:0000256" key="2">
    <source>
        <dbReference type="SAM" id="MobiDB-lite"/>
    </source>
</evidence>
<dbReference type="Pfam" id="PF00400">
    <property type="entry name" value="WD40"/>
    <property type="match status" value="2"/>
</dbReference>
<feature type="region of interest" description="Disordered" evidence="2">
    <location>
        <begin position="350"/>
        <end position="369"/>
    </location>
</feature>
<evidence type="ECO:0000313" key="4">
    <source>
        <dbReference type="EMBL" id="ERN07180.1"/>
    </source>
</evidence>
<gene>
    <name evidence="4" type="ORF">AMTR_s00019p00156940</name>
</gene>
<dbReference type="InterPro" id="IPR015943">
    <property type="entry name" value="WD40/YVTN_repeat-like_dom_sf"/>
</dbReference>
<feature type="domain" description="Small-subunit processome Utp12" evidence="3">
    <location>
        <begin position="436"/>
        <end position="537"/>
    </location>
</feature>
<accession>W1PJC5</accession>
<evidence type="ECO:0000256" key="1">
    <source>
        <dbReference type="PROSITE-ProRule" id="PRU00221"/>
    </source>
</evidence>
<dbReference type="STRING" id="13333.W1PJC5"/>
<organism evidence="4 5">
    <name type="scientific">Amborella trichopoda</name>
    <dbReference type="NCBI Taxonomy" id="13333"/>
    <lineage>
        <taxon>Eukaryota</taxon>
        <taxon>Viridiplantae</taxon>
        <taxon>Streptophyta</taxon>
        <taxon>Embryophyta</taxon>
        <taxon>Tracheophyta</taxon>
        <taxon>Spermatophyta</taxon>
        <taxon>Magnoliopsida</taxon>
        <taxon>Amborellales</taxon>
        <taxon>Amborellaceae</taxon>
        <taxon>Amborella</taxon>
    </lineage>
</organism>
<proteinExistence type="predicted"/>
<evidence type="ECO:0000259" key="3">
    <source>
        <dbReference type="Pfam" id="PF04003"/>
    </source>
</evidence>
<sequence length="593" mass="65078">MGRKTASKPPGLCSFSEQGKFFAIADANGSVKIWDTRNGNLQVEWKDSNGEELSYCTCMKWVFTKKKSQRRRLPDILSLGTRGGDVLTIDVATGKLKWKSTACHSGGVTALSFANESRALHSAGVDGMVCELDCKSGELLGKFKASKGSIASMSVSPNGKLLAVASKKIHLFNLENQTEVHKFRGGDVQHLGFSEDGHSFLSSSFGDERIQVWKYDVENKTRSPAASLSMQGLPLIVEISNAGQDRGGLRVLSVSEKGVAYVWHGHNVSQGEFAPTMIDINSFQRKGDAEIEGMDHVFAAKLLDPESNCHLAVCVAYGDSAKPQFRVCEVTDSQKMEEVNETLDVPNLKKKSSKKRTASDFNSTENVDMGGLELSNEDAVQCNMNEPTMEERLASLDVHEDAKLNDHTEQLDSSNPVLPAADSVSVLLRQALHADDRALLLECLNTPDEKVIGNTVSMLNPSEVLKLFNSILPMFDSRGTIIVCIIRWIRCLLLKRSSCILSQDCSVYVLNSLYQLIESRISTFKSGLQLLGTLDLLSLEIPGEDAEAPAIIPAIYEDKDDSDGELTDAMETSKEEEVMTTRVYEESDDNIED</sequence>
<dbReference type="EMBL" id="KI393807">
    <property type="protein sequence ID" value="ERN07180.1"/>
    <property type="molecule type" value="Genomic_DNA"/>
</dbReference>
<dbReference type="PANTHER" id="PTHR45290:SF3">
    <property type="entry name" value="OS01G0649000 PROTEIN"/>
    <property type="match status" value="1"/>
</dbReference>
<protein>
    <recommendedName>
        <fullName evidence="3">Small-subunit processome Utp12 domain-containing protein</fullName>
    </recommendedName>
</protein>
<keyword evidence="5" id="KW-1185">Reference proteome</keyword>
<feature type="repeat" description="WD" evidence="1">
    <location>
        <begin position="14"/>
        <end position="44"/>
    </location>
</feature>
<dbReference type="PANTHER" id="PTHR45290">
    <property type="entry name" value="OS03G0300300 PROTEIN"/>
    <property type="match status" value="1"/>
</dbReference>
<dbReference type="InterPro" id="IPR036322">
    <property type="entry name" value="WD40_repeat_dom_sf"/>
</dbReference>
<dbReference type="OrthoDB" id="30195at2759"/>
<dbReference type="eggNOG" id="KOG4547">
    <property type="taxonomic scope" value="Eukaryota"/>
</dbReference>
<dbReference type="SUPFAM" id="SSF50978">
    <property type="entry name" value="WD40 repeat-like"/>
    <property type="match status" value="1"/>
</dbReference>
<dbReference type="Gene3D" id="2.130.10.10">
    <property type="entry name" value="YVTN repeat-like/Quinoprotein amine dehydrogenase"/>
    <property type="match status" value="1"/>
</dbReference>
<dbReference type="Gramene" id="ERN07180">
    <property type="protein sequence ID" value="ERN07180"/>
    <property type="gene ID" value="AMTR_s00019p00156940"/>
</dbReference>
<dbReference type="AlphaFoldDB" id="W1PJC5"/>
<feature type="region of interest" description="Disordered" evidence="2">
    <location>
        <begin position="560"/>
        <end position="593"/>
    </location>
</feature>
<dbReference type="OMA" id="WVKWCLI"/>